<dbReference type="GO" id="GO:0003677">
    <property type="term" value="F:DNA binding"/>
    <property type="evidence" value="ECO:0007669"/>
    <property type="project" value="UniProtKB-KW"/>
</dbReference>
<feature type="domain" description="HTH marR-type" evidence="4">
    <location>
        <begin position="1"/>
        <end position="121"/>
    </location>
</feature>
<dbReference type="EMBL" id="VTEU01000001">
    <property type="protein sequence ID" value="TYS61721.1"/>
    <property type="molecule type" value="Genomic_DNA"/>
</dbReference>
<dbReference type="SMART" id="SM00347">
    <property type="entry name" value="HTH_MARR"/>
    <property type="match status" value="1"/>
</dbReference>
<evidence type="ECO:0000313" key="6">
    <source>
        <dbReference type="EMBL" id="TYS61721.1"/>
    </source>
</evidence>
<evidence type="ECO:0000256" key="1">
    <source>
        <dbReference type="ARBA" id="ARBA00023015"/>
    </source>
</evidence>
<keyword evidence="3" id="KW-0804">Transcription</keyword>
<dbReference type="InterPro" id="IPR036390">
    <property type="entry name" value="WH_DNA-bd_sf"/>
</dbReference>
<dbReference type="Proteomes" id="UP000195573">
    <property type="component" value="Chromosome"/>
</dbReference>
<evidence type="ECO:0000256" key="3">
    <source>
        <dbReference type="ARBA" id="ARBA00023163"/>
    </source>
</evidence>
<keyword evidence="7" id="KW-1185">Reference proteome</keyword>
<accession>A0A1Y0CUG2</accession>
<reference evidence="5 7" key="1">
    <citation type="submission" date="2017-04" db="EMBL/GenBank/DDBJ databases">
        <title>Complete Genome Sequence of the Bacillus horikoshii 20a strain from Cuatro Cienegas, Coahuila, Mexico.</title>
        <authorList>
            <person name="Zarza E."/>
            <person name="Alcaraz L.D."/>
            <person name="Aguilar-Salinas B."/>
            <person name="Islas A."/>
            <person name="Olmedo-Alvarez G."/>
        </authorList>
    </citation>
    <scope>NUCLEOTIDE SEQUENCE [LARGE SCALE GENOMIC DNA]</scope>
    <source>
        <strain evidence="5 7">20a</strain>
    </source>
</reference>
<evidence type="ECO:0000313" key="8">
    <source>
        <dbReference type="Proteomes" id="UP000323393"/>
    </source>
</evidence>
<proteinExistence type="predicted"/>
<dbReference type="InterPro" id="IPR039422">
    <property type="entry name" value="MarR/SlyA-like"/>
</dbReference>
<evidence type="ECO:0000259" key="4">
    <source>
        <dbReference type="PROSITE" id="PS50995"/>
    </source>
</evidence>
<dbReference type="InterPro" id="IPR000835">
    <property type="entry name" value="HTH_MarR-typ"/>
</dbReference>
<keyword evidence="2" id="KW-0238">DNA-binding</keyword>
<dbReference type="PANTHER" id="PTHR33164">
    <property type="entry name" value="TRANSCRIPTIONAL REGULATOR, MARR FAMILY"/>
    <property type="match status" value="1"/>
</dbReference>
<protein>
    <submittedName>
        <fullName evidence="5">MarR family transcriptional regulator</fullName>
    </submittedName>
    <submittedName>
        <fullName evidence="6">Winged helix-turn-helix transcriptional regulator</fullName>
    </submittedName>
</protein>
<organism evidence="6 8">
    <name type="scientific">Sutcliffiella horikoshii</name>
    <dbReference type="NCBI Taxonomy" id="79883"/>
    <lineage>
        <taxon>Bacteria</taxon>
        <taxon>Bacillati</taxon>
        <taxon>Bacillota</taxon>
        <taxon>Bacilli</taxon>
        <taxon>Bacillales</taxon>
        <taxon>Bacillaceae</taxon>
        <taxon>Sutcliffiella</taxon>
    </lineage>
</organism>
<dbReference type="GO" id="GO:0006950">
    <property type="term" value="P:response to stress"/>
    <property type="evidence" value="ECO:0007669"/>
    <property type="project" value="TreeGrafter"/>
</dbReference>
<sequence>MNNRINKYFKENNFPVTYEQWQILSRLYERDGLTQNQIAELNEKDQPSVSRLIVNMVNRGLVTRSPHPSDARINIIKLTEQAKESEQELKILANQTIQDATKGINPEDVEKCLRMLDQIRANLQ</sequence>
<gene>
    <name evidence="5" type="ORF">B4U37_07095</name>
    <name evidence="6" type="ORF">FZC74_02080</name>
</gene>
<dbReference type="EMBL" id="CP020880">
    <property type="protein sequence ID" value="ART78566.1"/>
    <property type="molecule type" value="Genomic_DNA"/>
</dbReference>
<dbReference type="Gene3D" id="1.10.10.10">
    <property type="entry name" value="Winged helix-like DNA-binding domain superfamily/Winged helix DNA-binding domain"/>
    <property type="match status" value="1"/>
</dbReference>
<keyword evidence="1" id="KW-0805">Transcription regulation</keyword>
<dbReference type="SUPFAM" id="SSF46785">
    <property type="entry name" value="Winged helix' DNA-binding domain"/>
    <property type="match status" value="1"/>
</dbReference>
<dbReference type="PRINTS" id="PR00598">
    <property type="entry name" value="HTHMARR"/>
</dbReference>
<dbReference type="KEGG" id="bhk:B4U37_07095"/>
<dbReference type="Pfam" id="PF12802">
    <property type="entry name" value="MarR_2"/>
    <property type="match status" value="1"/>
</dbReference>
<dbReference type="Proteomes" id="UP000323393">
    <property type="component" value="Unassembled WGS sequence"/>
</dbReference>
<dbReference type="PANTHER" id="PTHR33164:SF64">
    <property type="entry name" value="TRANSCRIPTIONAL REGULATOR SLYA"/>
    <property type="match status" value="1"/>
</dbReference>
<dbReference type="AlphaFoldDB" id="A0A1Y0CUG2"/>
<dbReference type="GO" id="GO:0003700">
    <property type="term" value="F:DNA-binding transcription factor activity"/>
    <property type="evidence" value="ECO:0007669"/>
    <property type="project" value="InterPro"/>
</dbReference>
<dbReference type="PROSITE" id="PS50995">
    <property type="entry name" value="HTH_MARR_2"/>
    <property type="match status" value="1"/>
</dbReference>
<reference evidence="6 8" key="2">
    <citation type="submission" date="2019-08" db="EMBL/GenBank/DDBJ databases">
        <title>Bacillus genomes from the desert of Cuatro Cienegas, Coahuila.</title>
        <authorList>
            <person name="Olmedo-Alvarez G."/>
        </authorList>
    </citation>
    <scope>NUCLEOTIDE SEQUENCE [LARGE SCALE GENOMIC DNA]</scope>
    <source>
        <strain evidence="6 8">CH88_3T</strain>
    </source>
</reference>
<evidence type="ECO:0000313" key="7">
    <source>
        <dbReference type="Proteomes" id="UP000195573"/>
    </source>
</evidence>
<evidence type="ECO:0000313" key="5">
    <source>
        <dbReference type="EMBL" id="ART78566.1"/>
    </source>
</evidence>
<name>A0A1Y0CUG2_9BACI</name>
<evidence type="ECO:0000256" key="2">
    <source>
        <dbReference type="ARBA" id="ARBA00023125"/>
    </source>
</evidence>
<dbReference type="InterPro" id="IPR036388">
    <property type="entry name" value="WH-like_DNA-bd_sf"/>
</dbReference>